<feature type="region of interest" description="Disordered" evidence="1">
    <location>
        <begin position="1"/>
        <end position="46"/>
    </location>
</feature>
<keyword evidence="2" id="KW-1133">Transmembrane helix</keyword>
<evidence type="ECO:0000313" key="3">
    <source>
        <dbReference type="EMBL" id="JAE01081.1"/>
    </source>
</evidence>
<reference evidence="3" key="2">
    <citation type="journal article" date="2015" name="Data Brief">
        <title>Shoot transcriptome of the giant reed, Arundo donax.</title>
        <authorList>
            <person name="Barrero R.A."/>
            <person name="Guerrero F.D."/>
            <person name="Moolhuijzen P."/>
            <person name="Goolsby J.A."/>
            <person name="Tidwell J."/>
            <person name="Bellgard S.E."/>
            <person name="Bellgard M.I."/>
        </authorList>
    </citation>
    <scope>NUCLEOTIDE SEQUENCE</scope>
    <source>
        <tissue evidence="3">Shoot tissue taken approximately 20 cm above the soil surface</tissue>
    </source>
</reference>
<proteinExistence type="predicted"/>
<feature type="compositionally biased region" description="Basic and acidic residues" evidence="1">
    <location>
        <begin position="37"/>
        <end position="46"/>
    </location>
</feature>
<evidence type="ECO:0000256" key="2">
    <source>
        <dbReference type="SAM" id="Phobius"/>
    </source>
</evidence>
<dbReference type="EMBL" id="GBRH01196815">
    <property type="protein sequence ID" value="JAE01081.1"/>
    <property type="molecule type" value="Transcribed_RNA"/>
</dbReference>
<keyword evidence="2" id="KW-0472">Membrane</keyword>
<protein>
    <submittedName>
        <fullName evidence="3">Uncharacterized protein</fullName>
    </submittedName>
</protein>
<sequence>MHRQLCLSPGPKQQEAGSGSDAAQQMAVPEESAPNSKADRARSTREERPIHLIPLLTFFCFLLLFLCSHDPSPSDMSSFGGGGGGKAGNRRLRML</sequence>
<dbReference type="AlphaFoldDB" id="A0A0A9ET89"/>
<reference evidence="3" key="1">
    <citation type="submission" date="2014-09" db="EMBL/GenBank/DDBJ databases">
        <authorList>
            <person name="Magalhaes I.L.F."/>
            <person name="Oliveira U."/>
            <person name="Santos F.R."/>
            <person name="Vidigal T.H.D.A."/>
            <person name="Brescovit A.D."/>
            <person name="Santos A.J."/>
        </authorList>
    </citation>
    <scope>NUCLEOTIDE SEQUENCE</scope>
    <source>
        <tissue evidence="3">Shoot tissue taken approximately 20 cm above the soil surface</tissue>
    </source>
</reference>
<feature type="transmembrane region" description="Helical" evidence="2">
    <location>
        <begin position="50"/>
        <end position="66"/>
    </location>
</feature>
<dbReference type="PANTHER" id="PTHR35297:SF13">
    <property type="entry name" value="OS02G0695600 PROTEIN"/>
    <property type="match status" value="1"/>
</dbReference>
<accession>A0A0A9ET89</accession>
<name>A0A0A9ET89_ARUDO</name>
<keyword evidence="2" id="KW-0812">Transmembrane</keyword>
<evidence type="ECO:0000256" key="1">
    <source>
        <dbReference type="SAM" id="MobiDB-lite"/>
    </source>
</evidence>
<organism evidence="3">
    <name type="scientific">Arundo donax</name>
    <name type="common">Giant reed</name>
    <name type="synonym">Donax arundinaceus</name>
    <dbReference type="NCBI Taxonomy" id="35708"/>
    <lineage>
        <taxon>Eukaryota</taxon>
        <taxon>Viridiplantae</taxon>
        <taxon>Streptophyta</taxon>
        <taxon>Embryophyta</taxon>
        <taxon>Tracheophyta</taxon>
        <taxon>Spermatophyta</taxon>
        <taxon>Magnoliopsida</taxon>
        <taxon>Liliopsida</taxon>
        <taxon>Poales</taxon>
        <taxon>Poaceae</taxon>
        <taxon>PACMAD clade</taxon>
        <taxon>Arundinoideae</taxon>
        <taxon>Arundineae</taxon>
        <taxon>Arundo</taxon>
    </lineage>
</organism>
<feature type="region of interest" description="Disordered" evidence="1">
    <location>
        <begin position="74"/>
        <end position="95"/>
    </location>
</feature>
<dbReference type="PANTHER" id="PTHR35297">
    <property type="entry name" value="PROTEIN, PUTATIVE-RELATED"/>
    <property type="match status" value="1"/>
</dbReference>